<dbReference type="SUPFAM" id="SSF50978">
    <property type="entry name" value="WD40 repeat-like"/>
    <property type="match status" value="1"/>
</dbReference>
<dbReference type="PROSITE" id="PS50294">
    <property type="entry name" value="WD_REPEATS_REGION"/>
    <property type="match status" value="1"/>
</dbReference>
<keyword evidence="4" id="KW-1185">Reference proteome</keyword>
<evidence type="ECO:0000256" key="2">
    <source>
        <dbReference type="SAM" id="MobiDB-lite"/>
    </source>
</evidence>
<name>A0A6A6N908_HEVBR</name>
<comment type="caution">
    <text evidence="3">The sequence shown here is derived from an EMBL/GenBank/DDBJ whole genome shotgun (WGS) entry which is preliminary data.</text>
</comment>
<dbReference type="PROSITE" id="PS50082">
    <property type="entry name" value="WD_REPEATS_2"/>
    <property type="match status" value="1"/>
</dbReference>
<feature type="repeat" description="WD" evidence="1">
    <location>
        <begin position="47"/>
        <end position="88"/>
    </location>
</feature>
<evidence type="ECO:0000313" key="4">
    <source>
        <dbReference type="Proteomes" id="UP000467840"/>
    </source>
</evidence>
<dbReference type="Pfam" id="PF00400">
    <property type="entry name" value="WD40"/>
    <property type="match status" value="2"/>
</dbReference>
<evidence type="ECO:0000313" key="3">
    <source>
        <dbReference type="EMBL" id="KAF2321877.1"/>
    </source>
</evidence>
<reference evidence="3 4" key="1">
    <citation type="journal article" date="2020" name="Mol. Plant">
        <title>The Chromosome-Based Rubber Tree Genome Provides New Insights into Spurge Genome Evolution and Rubber Biosynthesis.</title>
        <authorList>
            <person name="Liu J."/>
            <person name="Shi C."/>
            <person name="Shi C.C."/>
            <person name="Li W."/>
            <person name="Zhang Q.J."/>
            <person name="Zhang Y."/>
            <person name="Li K."/>
            <person name="Lu H.F."/>
            <person name="Shi C."/>
            <person name="Zhu S.T."/>
            <person name="Xiao Z.Y."/>
            <person name="Nan H."/>
            <person name="Yue Y."/>
            <person name="Zhu X.G."/>
            <person name="Wu Y."/>
            <person name="Hong X.N."/>
            <person name="Fan G.Y."/>
            <person name="Tong Y."/>
            <person name="Zhang D."/>
            <person name="Mao C.L."/>
            <person name="Liu Y.L."/>
            <person name="Hao S.J."/>
            <person name="Liu W.Q."/>
            <person name="Lv M.Q."/>
            <person name="Zhang H.B."/>
            <person name="Liu Y."/>
            <person name="Hu-Tang G.R."/>
            <person name="Wang J.P."/>
            <person name="Wang J.H."/>
            <person name="Sun Y.H."/>
            <person name="Ni S.B."/>
            <person name="Chen W.B."/>
            <person name="Zhang X.C."/>
            <person name="Jiao Y.N."/>
            <person name="Eichler E.E."/>
            <person name="Li G.H."/>
            <person name="Liu X."/>
            <person name="Gao L.Z."/>
        </authorList>
    </citation>
    <scope>NUCLEOTIDE SEQUENCE [LARGE SCALE GENOMIC DNA]</scope>
    <source>
        <strain evidence="4">cv. GT1</strain>
        <tissue evidence="3">Leaf</tissue>
    </source>
</reference>
<dbReference type="PANTHER" id="PTHR33737:SF2">
    <property type="entry name" value="OS12G0102700 PROTEIN"/>
    <property type="match status" value="1"/>
</dbReference>
<feature type="compositionally biased region" description="Polar residues" evidence="2">
    <location>
        <begin position="511"/>
        <end position="524"/>
    </location>
</feature>
<dbReference type="InterPro" id="IPR001680">
    <property type="entry name" value="WD40_rpt"/>
</dbReference>
<dbReference type="GO" id="GO:0008017">
    <property type="term" value="F:microtubule binding"/>
    <property type="evidence" value="ECO:0007669"/>
    <property type="project" value="InterPro"/>
</dbReference>
<protein>
    <submittedName>
        <fullName evidence="3">Uncharacterized protein</fullName>
    </submittedName>
</protein>
<dbReference type="PANTHER" id="PTHR33737">
    <property type="entry name" value="OS05G0121800 PROTEIN"/>
    <property type="match status" value="1"/>
</dbReference>
<dbReference type="InterPro" id="IPR015943">
    <property type="entry name" value="WD40/YVTN_repeat-like_dom_sf"/>
</dbReference>
<sequence>MASLRFVRENWDCLRLSLVDSLLLRVEFIASCGMQVVVKQIDLYGELIGHEGCVNAVEFNSTGDLLVSGSDDTQVMFWDWATKSRKLSFPSGHSDNIFQTRIMPFTDDRRIVTSSADGQVRLAQVLENGQVDTTELGKHQGHIYKLAVEPGSPHIFYSCGEDGFVQHFDLRSGSATKLFYCSSFSENSKRPSNSIRLNAIKNMGMGPYPLSISPEDLKKLEEPHVYLGHRNSRTVKGVSFFGPNDEYVLSGSDCGHIFIWESKVIMESNRQGREHRSQVTLTPDVIMHVLRLQRRQTLAYIERRYSRADVESDEDEGEAYVLGLSDADASSEEGCKSINGTEATCIPGSSSCEDSRENSMNKENANLNKPEAPKLSLEPQQMKRKKKGGGYNLRKSLAWDRAFFTEEGVLDPLELSMLSGPSGKSSGETLSVIHEGRESLCAKVATKTSSVSKLLAPKPDPSVVSTTSGSSTPDPSVVSTTSRSSVTSVSHSKRNYDSQPVNARKNVGLKGTSTNTKTVQNNAKSAPVGKSIIKSMVHQARRNVLKVNSVPEIHSSSKVQLSQVSQSNDSSEVVPDSVVPSVAHPAKGHDSNTNKIAVSFSQIDCFNGRNMQSTQPQPAKPSGLRMPSPSLGFFGQSKPSGLRSLLQRSTQSCNLPESNIPNLSKTGVLNPTYQRPPRPSRNIPSSSNGAYSVVSTINAASCGKIKSNTELNNMQKVALKVQLNSESFDTTNCKQQLHEKCDDADPQSLDLAEPCKILKISSMELKAEQSNNNKLPFQSGPCEELEQDNDRSVINVCLRTRDATGSGLGSSLSLPMEVEGPVADNTIVNQNVENGEYSPSIKEHSFCSESQSAGDSISNVESQRLNDILFEDSRSSEDLNKHDSSNAVDASLEVQECGATANCQSHSTDIEPAKDGTIGMDYLNRELHVGDAQMLYVDGNLLDESSKSSVSTSTVDNSNLTIIDDPSSISKEQAELPNPCLVRESLFQDNCGPPFIGCLLHEKGYEEAREKDALLSVKSDELRTSACEGELGSSNVLFSISPINHDSGLDGAEKVEFLHMENDLTASVDSEPVVENFRHDIESDEANASTVERMDKSRIFGTVITGGVKVNNYCLTSGDFRGNELENPHVTAEISSVIQVEVANGMNDVSEHDCVIDKQLDSSTTNFTVISDLQPGKEACYKESGTSILHNDCFVGMCDVKEQFAEQVKLINSCSHKQVNQSQEAHDNLLCHENRSFEGVIIVGESISEIPHSSLKCEIMEHELAGVDKMIKDTLMEDAVPLPQSLDENLSADSHNRSVSISLTDKKSSPMVDDIIRQPKQCLELQNLGLMIDQVPLGNHGLCSGDNLLLMNTSVESPERDTAENVSGTVLEQCNGFPAGSRSFEAYIQAPPVTHDNNFGHPSMDPSIENIKFYMDCKCRNDELDNQAHPLNFCSSSKTNGDQKASAANTFDSNETLEGSMQQDVEVLAESKILPVEAETAVHKSNGGINSETQDGIGSAVCSEVVKEATFSLKKSGNDKRHDALVIRPPPNAVPFSDEWLAAFEAAGEEILTMKGGAVQNSPQDKSLPEPGPWSPVRSYILDNQLL</sequence>
<dbReference type="SMART" id="SM00320">
    <property type="entry name" value="WD40"/>
    <property type="match status" value="4"/>
</dbReference>
<gene>
    <name evidence="3" type="ORF">GH714_003312</name>
</gene>
<dbReference type="EMBL" id="JAAGAX010000002">
    <property type="protein sequence ID" value="KAF2321877.1"/>
    <property type="molecule type" value="Genomic_DNA"/>
</dbReference>
<feature type="region of interest" description="Disordered" evidence="2">
    <location>
        <begin position="449"/>
        <end position="525"/>
    </location>
</feature>
<feature type="compositionally biased region" description="Polar residues" evidence="2">
    <location>
        <begin position="653"/>
        <end position="673"/>
    </location>
</feature>
<dbReference type="InterPro" id="IPR036322">
    <property type="entry name" value="WD40_repeat_dom_sf"/>
</dbReference>
<dbReference type="InterPro" id="IPR045882">
    <property type="entry name" value="GPT1/2"/>
</dbReference>
<feature type="compositionally biased region" description="Low complexity" evidence="2">
    <location>
        <begin position="461"/>
        <end position="490"/>
    </location>
</feature>
<keyword evidence="1" id="KW-0853">WD repeat</keyword>
<feature type="region of interest" description="Disordered" evidence="2">
    <location>
        <begin position="653"/>
        <end position="688"/>
    </location>
</feature>
<feature type="region of interest" description="Disordered" evidence="2">
    <location>
        <begin position="347"/>
        <end position="372"/>
    </location>
</feature>
<accession>A0A6A6N908</accession>
<dbReference type="Gene3D" id="2.130.10.10">
    <property type="entry name" value="YVTN repeat-like/Quinoprotein amine dehydrogenase"/>
    <property type="match status" value="1"/>
</dbReference>
<dbReference type="Proteomes" id="UP000467840">
    <property type="component" value="Chromosome 11"/>
</dbReference>
<proteinExistence type="predicted"/>
<evidence type="ECO:0000256" key="1">
    <source>
        <dbReference type="PROSITE-ProRule" id="PRU00221"/>
    </source>
</evidence>
<organism evidence="3 4">
    <name type="scientific">Hevea brasiliensis</name>
    <name type="common">Para rubber tree</name>
    <name type="synonym">Siphonia brasiliensis</name>
    <dbReference type="NCBI Taxonomy" id="3981"/>
    <lineage>
        <taxon>Eukaryota</taxon>
        <taxon>Viridiplantae</taxon>
        <taxon>Streptophyta</taxon>
        <taxon>Embryophyta</taxon>
        <taxon>Tracheophyta</taxon>
        <taxon>Spermatophyta</taxon>
        <taxon>Magnoliopsida</taxon>
        <taxon>eudicotyledons</taxon>
        <taxon>Gunneridae</taxon>
        <taxon>Pentapetalae</taxon>
        <taxon>rosids</taxon>
        <taxon>fabids</taxon>
        <taxon>Malpighiales</taxon>
        <taxon>Euphorbiaceae</taxon>
        <taxon>Crotonoideae</taxon>
        <taxon>Micrandreae</taxon>
        <taxon>Hevea</taxon>
    </lineage>
</organism>